<dbReference type="Proteomes" id="UP001601422">
    <property type="component" value="Unassembled WGS sequence"/>
</dbReference>
<keyword evidence="3" id="KW-1185">Reference proteome</keyword>
<name>A0ABW6MRH9_9ACTN</name>
<feature type="region of interest" description="Disordered" evidence="1">
    <location>
        <begin position="1"/>
        <end position="21"/>
    </location>
</feature>
<dbReference type="RefSeq" id="WP_361948655.1">
    <property type="nucleotide sequence ID" value="NZ_JBEXWI010000032.1"/>
</dbReference>
<organism evidence="2 3">
    <name type="scientific">Streptomyces tibetensis</name>
    <dbReference type="NCBI Taxonomy" id="2382123"/>
    <lineage>
        <taxon>Bacteria</taxon>
        <taxon>Bacillati</taxon>
        <taxon>Actinomycetota</taxon>
        <taxon>Actinomycetes</taxon>
        <taxon>Kitasatosporales</taxon>
        <taxon>Streptomycetaceae</taxon>
        <taxon>Streptomyces</taxon>
    </lineage>
</organism>
<proteinExistence type="predicted"/>
<evidence type="ECO:0000313" key="3">
    <source>
        <dbReference type="Proteomes" id="UP001601422"/>
    </source>
</evidence>
<gene>
    <name evidence="2" type="ORF">ACFYQT_02025</name>
</gene>
<evidence type="ECO:0000256" key="1">
    <source>
        <dbReference type="SAM" id="MobiDB-lite"/>
    </source>
</evidence>
<evidence type="ECO:0000313" key="2">
    <source>
        <dbReference type="EMBL" id="MFF0002230.1"/>
    </source>
</evidence>
<sequence>MRGPRVTGAGRAGASHAERTDVRDLAERGAGHLSGGQVQRVRLVSRLAGAT</sequence>
<reference evidence="2 3" key="1">
    <citation type="submission" date="2024-10" db="EMBL/GenBank/DDBJ databases">
        <title>The Natural Products Discovery Center: Release of the First 8490 Sequenced Strains for Exploring Actinobacteria Biosynthetic Diversity.</title>
        <authorList>
            <person name="Kalkreuter E."/>
            <person name="Kautsar S.A."/>
            <person name="Yang D."/>
            <person name="Bader C.D."/>
            <person name="Teijaro C.N."/>
            <person name="Fluegel L."/>
            <person name="Davis C.M."/>
            <person name="Simpson J.R."/>
            <person name="Lauterbach L."/>
            <person name="Steele A.D."/>
            <person name="Gui C."/>
            <person name="Meng S."/>
            <person name="Li G."/>
            <person name="Viehrig K."/>
            <person name="Ye F."/>
            <person name="Su P."/>
            <person name="Kiefer A.F."/>
            <person name="Nichols A."/>
            <person name="Cepeda A.J."/>
            <person name="Yan W."/>
            <person name="Fan B."/>
            <person name="Jiang Y."/>
            <person name="Adhikari A."/>
            <person name="Zheng C.-J."/>
            <person name="Schuster L."/>
            <person name="Cowan T.M."/>
            <person name="Smanski M.J."/>
            <person name="Chevrette M.G."/>
            <person name="De Carvalho L.P.S."/>
            <person name="Shen B."/>
        </authorList>
    </citation>
    <scope>NUCLEOTIDE SEQUENCE [LARGE SCALE GENOMIC DNA]</scope>
    <source>
        <strain evidence="2 3">NPDC005497</strain>
    </source>
</reference>
<comment type="caution">
    <text evidence="2">The sequence shown here is derived from an EMBL/GenBank/DDBJ whole genome shotgun (WGS) entry which is preliminary data.</text>
</comment>
<accession>A0ABW6MRH9</accession>
<dbReference type="EMBL" id="JBIAJP010000001">
    <property type="protein sequence ID" value="MFF0002230.1"/>
    <property type="molecule type" value="Genomic_DNA"/>
</dbReference>
<protein>
    <submittedName>
        <fullName evidence="2">Uncharacterized protein</fullName>
    </submittedName>
</protein>